<dbReference type="RefSeq" id="WP_394822627.1">
    <property type="nucleotide sequence ID" value="NZ_CP089984.1"/>
</dbReference>
<sequence>MLARAEREAYIFLVMANAVRNTPEVELETMVADDHDELDVDERARLHLALDRADEQLRDGRWLDGEDVIARLKRNTP</sequence>
<reference evidence="1 2" key="1">
    <citation type="submission" date="2021-12" db="EMBL/GenBank/DDBJ databases">
        <title>Discovery of the Pendulisporaceae a myxobacterial family with distinct sporulation behavior and unique specialized metabolism.</title>
        <authorList>
            <person name="Garcia R."/>
            <person name="Popoff A."/>
            <person name="Bader C.D."/>
            <person name="Loehr J."/>
            <person name="Walesch S."/>
            <person name="Walt C."/>
            <person name="Boldt J."/>
            <person name="Bunk B."/>
            <person name="Haeckl F.J.F.P.J."/>
            <person name="Gunesch A.P."/>
            <person name="Birkelbach J."/>
            <person name="Nuebel U."/>
            <person name="Pietschmann T."/>
            <person name="Bach T."/>
            <person name="Mueller R."/>
        </authorList>
    </citation>
    <scope>NUCLEOTIDE SEQUENCE [LARGE SCALE GENOMIC DNA]</scope>
    <source>
        <strain evidence="1 2">MSr11954</strain>
    </source>
</reference>
<name>A0ABZ2LQ14_9BACT</name>
<dbReference type="Proteomes" id="UP001370348">
    <property type="component" value="Chromosome"/>
</dbReference>
<dbReference type="EMBL" id="CP089984">
    <property type="protein sequence ID" value="WXB13009.1"/>
    <property type="molecule type" value="Genomic_DNA"/>
</dbReference>
<accession>A0ABZ2LQ14</accession>
<proteinExistence type="predicted"/>
<organism evidence="1 2">
    <name type="scientific">Pendulispora albinea</name>
    <dbReference type="NCBI Taxonomy" id="2741071"/>
    <lineage>
        <taxon>Bacteria</taxon>
        <taxon>Pseudomonadati</taxon>
        <taxon>Myxococcota</taxon>
        <taxon>Myxococcia</taxon>
        <taxon>Myxococcales</taxon>
        <taxon>Sorangiineae</taxon>
        <taxon>Pendulisporaceae</taxon>
        <taxon>Pendulispora</taxon>
    </lineage>
</organism>
<evidence type="ECO:0000313" key="2">
    <source>
        <dbReference type="Proteomes" id="UP001370348"/>
    </source>
</evidence>
<protein>
    <submittedName>
        <fullName evidence="1">Uncharacterized protein</fullName>
    </submittedName>
</protein>
<keyword evidence="2" id="KW-1185">Reference proteome</keyword>
<gene>
    <name evidence="1" type="ORF">LZC94_34805</name>
</gene>
<evidence type="ECO:0000313" key="1">
    <source>
        <dbReference type="EMBL" id="WXB13009.1"/>
    </source>
</evidence>